<evidence type="ECO:0000313" key="2">
    <source>
        <dbReference type="Proteomes" id="UP000662939"/>
    </source>
</evidence>
<dbReference type="KEGG" id="nav:JQS30_16590"/>
<organism evidence="1 2">
    <name type="scientific">Natronoglycomyces albus</name>
    <dbReference type="NCBI Taxonomy" id="2811108"/>
    <lineage>
        <taxon>Bacteria</taxon>
        <taxon>Bacillati</taxon>
        <taxon>Actinomycetota</taxon>
        <taxon>Actinomycetes</taxon>
        <taxon>Glycomycetales</taxon>
        <taxon>Glycomycetaceae</taxon>
        <taxon>Natronoglycomyces</taxon>
    </lineage>
</organism>
<reference evidence="1" key="1">
    <citation type="submission" date="2021-02" db="EMBL/GenBank/DDBJ databases">
        <title>Natronoglycomyces albus gen. nov., sp. nov, a haloalkaliphilic actinobacterium from a soda solonchak soil.</title>
        <authorList>
            <person name="Sorokin D.Y."/>
            <person name="Khijniak T.V."/>
            <person name="Zakharycheva A.P."/>
            <person name="Boueva O.V."/>
            <person name="Ariskina E.V."/>
            <person name="Hahnke R.L."/>
            <person name="Bunk B."/>
            <person name="Sproer C."/>
            <person name="Schumann P."/>
            <person name="Evtushenko L.I."/>
            <person name="Kublanov I.V."/>
        </authorList>
    </citation>
    <scope>NUCLEOTIDE SEQUENCE</scope>
    <source>
        <strain evidence="1">DSM 106290</strain>
    </source>
</reference>
<proteinExistence type="predicted"/>
<dbReference type="PANTHER" id="PTHR42110">
    <property type="entry name" value="L-ASPARAGINASE, PUTATIVE (AFU_ORTHOLOGUE AFUA_3G11890)-RELATED"/>
    <property type="match status" value="1"/>
</dbReference>
<accession>A0A895XUR2</accession>
<dbReference type="EMBL" id="CP070496">
    <property type="protein sequence ID" value="QSB07115.1"/>
    <property type="molecule type" value="Genomic_DNA"/>
</dbReference>
<gene>
    <name evidence="1" type="ORF">JQS30_16590</name>
</gene>
<keyword evidence="2" id="KW-1185">Reference proteome</keyword>
<dbReference type="PANTHER" id="PTHR42110:SF1">
    <property type="entry name" value="L-ASPARAGINASE, PUTATIVE (AFU_ORTHOLOGUE AFUA_3G11890)-RELATED"/>
    <property type="match status" value="1"/>
</dbReference>
<dbReference type="Proteomes" id="UP000662939">
    <property type="component" value="Chromosome"/>
</dbReference>
<sequence length="323" mass="33663">MKYVGGSPLAQIVRSEFAESFHSGSVAVLDARGTLVREIGDVTGAVFPRSSNKPMQTLAALRVGWKPQRQADLSIGSASHHGEPMHVDAARTILADAGLAEGSLLCPVDLPGNEEARRDVLAAGGKPERIYMNCSGKHSMMLATCANRDWPLDDYRDPAHPLQVAIRETVEECTGEKVQATGVDGCGAPVLAFSLTGLARAFQRFVEAPAGTHERAIADGIRAYPDLIGGTKSNDSRAMRAIGGLMSKAGAEGIQAFALPGVGAVAVKIDDGNGRAAMPVALAALRQLGYPEPTADAATTLAALEAPDIKGGGRTVGHLRVLI</sequence>
<dbReference type="AlphaFoldDB" id="A0A895XUR2"/>
<protein>
    <submittedName>
        <fullName evidence="1">Asparaginase</fullName>
    </submittedName>
</protein>
<evidence type="ECO:0000313" key="1">
    <source>
        <dbReference type="EMBL" id="QSB07115.1"/>
    </source>
</evidence>
<dbReference type="Pfam" id="PF06089">
    <property type="entry name" value="Asparaginase_II"/>
    <property type="match status" value="1"/>
</dbReference>
<name>A0A895XUR2_9ACTN</name>
<dbReference type="InterPro" id="IPR010349">
    <property type="entry name" value="Asparaginase_II"/>
</dbReference>